<feature type="signal peptide" evidence="1">
    <location>
        <begin position="1"/>
        <end position="19"/>
    </location>
</feature>
<dbReference type="AlphaFoldDB" id="A0A8H7MEE0"/>
<comment type="caution">
    <text evidence="3">The sequence shown here is derived from an EMBL/GenBank/DDBJ whole genome shotgun (WGS) entry which is preliminary data.</text>
</comment>
<gene>
    <name evidence="3" type="ORF">EKO04_008647</name>
</gene>
<feature type="domain" description="Endo-1,3(4)-beta-glucanase 1 carbohydrate binding" evidence="2">
    <location>
        <begin position="85"/>
        <end position="133"/>
    </location>
</feature>
<keyword evidence="1" id="KW-0732">Signal</keyword>
<proteinExistence type="predicted"/>
<feature type="domain" description="Endo-1,3(4)-beta-glucanase 1 carbohydrate binding" evidence="2">
    <location>
        <begin position="24"/>
        <end position="69"/>
    </location>
</feature>
<keyword evidence="4" id="KW-1185">Reference proteome</keyword>
<dbReference type="InterPro" id="IPR018909">
    <property type="entry name" value="Eng1_septum"/>
</dbReference>
<reference evidence="3" key="2">
    <citation type="submission" date="2020-09" db="EMBL/GenBank/DDBJ databases">
        <title>Reference genome assembly for Australian Ascochyta lentis isolate Al4.</title>
        <authorList>
            <person name="Lee R.C."/>
            <person name="Farfan-Caceres L.M."/>
            <person name="Debler J.W."/>
            <person name="Williams A.H."/>
            <person name="Henares B.M."/>
        </authorList>
    </citation>
    <scope>NUCLEOTIDE SEQUENCE</scope>
    <source>
        <strain evidence="3">Al4</strain>
    </source>
</reference>
<evidence type="ECO:0000313" key="3">
    <source>
        <dbReference type="EMBL" id="KAF9693204.1"/>
    </source>
</evidence>
<organism evidence="3 4">
    <name type="scientific">Ascochyta lentis</name>
    <dbReference type="NCBI Taxonomy" id="205686"/>
    <lineage>
        <taxon>Eukaryota</taxon>
        <taxon>Fungi</taxon>
        <taxon>Dikarya</taxon>
        <taxon>Ascomycota</taxon>
        <taxon>Pezizomycotina</taxon>
        <taxon>Dothideomycetes</taxon>
        <taxon>Pleosporomycetidae</taxon>
        <taxon>Pleosporales</taxon>
        <taxon>Pleosporineae</taxon>
        <taxon>Didymellaceae</taxon>
        <taxon>Ascochyta</taxon>
    </lineage>
</organism>
<evidence type="ECO:0000313" key="4">
    <source>
        <dbReference type="Proteomes" id="UP000651452"/>
    </source>
</evidence>
<dbReference type="OrthoDB" id="5430620at2759"/>
<evidence type="ECO:0000256" key="1">
    <source>
        <dbReference type="SAM" id="SignalP"/>
    </source>
</evidence>
<dbReference type="GO" id="GO:0030246">
    <property type="term" value="F:carbohydrate binding"/>
    <property type="evidence" value="ECO:0007669"/>
    <property type="project" value="InterPro"/>
</dbReference>
<accession>A0A8H7MEE0</accession>
<dbReference type="EMBL" id="RZGK01000016">
    <property type="protein sequence ID" value="KAF9693204.1"/>
    <property type="molecule type" value="Genomic_DNA"/>
</dbReference>
<evidence type="ECO:0000259" key="2">
    <source>
        <dbReference type="Pfam" id="PF10645"/>
    </source>
</evidence>
<reference evidence="3" key="1">
    <citation type="submission" date="2018-12" db="EMBL/GenBank/DDBJ databases">
        <authorList>
            <person name="Syme R.A."/>
            <person name="Farfan-Caceres L."/>
            <person name="Lichtenzveig J."/>
        </authorList>
    </citation>
    <scope>NUCLEOTIDE SEQUENCE</scope>
    <source>
        <strain evidence="3">Al4</strain>
    </source>
</reference>
<feature type="chain" id="PRO_5034817971" description="Endo-1,3(4)-beta-glucanase 1 carbohydrate binding domain-containing protein" evidence="1">
    <location>
        <begin position="20"/>
        <end position="152"/>
    </location>
</feature>
<protein>
    <recommendedName>
        <fullName evidence="2">Endo-1,3(4)-beta-glucanase 1 carbohydrate binding domain-containing protein</fullName>
    </recommendedName>
</protein>
<sequence>MKLTNLLPLLTFLIPLAAAQELQSCGNAQFYPSKYTCFGSLLCPKTASGEAYIACGSACYDAGTYYCDSSTQLQLITPDSAVQFCGSAPYRPGEYTCWPTNFLCPVINSDATLACGGSACYNPREYSCSSGQLEKPADSTPPACGGLYATCG</sequence>
<name>A0A8H7MEE0_9PLEO</name>
<dbReference type="Proteomes" id="UP000651452">
    <property type="component" value="Unassembled WGS sequence"/>
</dbReference>
<dbReference type="Pfam" id="PF10645">
    <property type="entry name" value="Carb_bind"/>
    <property type="match status" value="2"/>
</dbReference>